<sequence length="147" mass="15815">MVDPLDFTIGWICALETEDVAARAFLDEEYPASGFLSRTDPNAYTFGRLGHHNVVIAVLSQGYGTSSAASVATHMIFSFLNIRIGLLVGTSGGVPSAQDDIRLGDVVVSVPGKEHNGVLPYDMEPNTRFKGIGFGVPSARLWTETRN</sequence>
<dbReference type="InterPro" id="IPR053137">
    <property type="entry name" value="NLR-like"/>
</dbReference>
<dbReference type="InterPro" id="IPR035994">
    <property type="entry name" value="Nucleoside_phosphorylase_sf"/>
</dbReference>
<dbReference type="Gene3D" id="3.40.50.1580">
    <property type="entry name" value="Nucleoside phosphorylase domain"/>
    <property type="match status" value="1"/>
</dbReference>
<protein>
    <recommendedName>
        <fullName evidence="1">Nucleoside phosphorylase domain-containing protein</fullName>
    </recommendedName>
</protein>
<dbReference type="GO" id="GO:0009116">
    <property type="term" value="P:nucleoside metabolic process"/>
    <property type="evidence" value="ECO:0007669"/>
    <property type="project" value="InterPro"/>
</dbReference>
<dbReference type="PANTHER" id="PTHR46082:SF11">
    <property type="entry name" value="AAA+ ATPASE DOMAIN-CONTAINING PROTEIN-RELATED"/>
    <property type="match status" value="1"/>
</dbReference>
<reference evidence="2 3" key="1">
    <citation type="submission" date="2011-11" db="EMBL/GenBank/DDBJ databases">
        <title>The Genome Sequence of Fusarium oxysporum PHW815.</title>
        <authorList>
            <consortium name="The Broad Institute Genome Sequencing Platform"/>
            <person name="Ma L.-J."/>
            <person name="Gale L.R."/>
            <person name="Schwartz D.C."/>
            <person name="Zhou S."/>
            <person name="Corby-Kistler H."/>
            <person name="Young S.K."/>
            <person name="Zeng Q."/>
            <person name="Gargeya S."/>
            <person name="Fitzgerald M."/>
            <person name="Haas B."/>
            <person name="Abouelleil A."/>
            <person name="Alvarado L."/>
            <person name="Arachchi H.M."/>
            <person name="Berlin A."/>
            <person name="Brown A."/>
            <person name="Chapman S.B."/>
            <person name="Chen Z."/>
            <person name="Dunbar C."/>
            <person name="Freedman E."/>
            <person name="Gearin G."/>
            <person name="Goldberg J."/>
            <person name="Griggs A."/>
            <person name="Gujja S."/>
            <person name="Heiman D."/>
            <person name="Howarth C."/>
            <person name="Larson L."/>
            <person name="Lui A."/>
            <person name="MacDonald P.J.P."/>
            <person name="Montmayeur A."/>
            <person name="Murphy C."/>
            <person name="Neiman D."/>
            <person name="Pearson M."/>
            <person name="Priest M."/>
            <person name="Roberts A."/>
            <person name="Saif S."/>
            <person name="Shea T."/>
            <person name="Shenoy N."/>
            <person name="Sisk P."/>
            <person name="Stolte C."/>
            <person name="Sykes S."/>
            <person name="Wortman J."/>
            <person name="Nusbaum C."/>
            <person name="Birren B."/>
        </authorList>
    </citation>
    <scope>NUCLEOTIDE SEQUENCE [LARGE SCALE GENOMIC DNA]</scope>
    <source>
        <strain evidence="2 3">54005</strain>
    </source>
</reference>
<keyword evidence="3" id="KW-1185">Reference proteome</keyword>
<dbReference type="HOGENOM" id="CLU_000288_34_12_1"/>
<dbReference type="PANTHER" id="PTHR46082">
    <property type="entry name" value="ATP/GTP-BINDING PROTEIN-RELATED"/>
    <property type="match status" value="1"/>
</dbReference>
<dbReference type="GO" id="GO:0003824">
    <property type="term" value="F:catalytic activity"/>
    <property type="evidence" value="ECO:0007669"/>
    <property type="project" value="InterPro"/>
</dbReference>
<dbReference type="Pfam" id="PF01048">
    <property type="entry name" value="PNP_UDP_1"/>
    <property type="match status" value="1"/>
</dbReference>
<evidence type="ECO:0000313" key="3">
    <source>
        <dbReference type="Proteomes" id="UP000030663"/>
    </source>
</evidence>
<dbReference type="Proteomes" id="UP000030663">
    <property type="component" value="Unassembled WGS sequence"/>
</dbReference>
<evidence type="ECO:0000259" key="1">
    <source>
        <dbReference type="Pfam" id="PF01048"/>
    </source>
</evidence>
<dbReference type="AlphaFoldDB" id="X0CDS9"/>
<accession>X0CDS9</accession>
<dbReference type="EMBL" id="JH658436">
    <property type="protein sequence ID" value="EXK80777.1"/>
    <property type="molecule type" value="Genomic_DNA"/>
</dbReference>
<dbReference type="OrthoDB" id="1577640at2759"/>
<dbReference type="InterPro" id="IPR000845">
    <property type="entry name" value="Nucleoside_phosphorylase_d"/>
</dbReference>
<gene>
    <name evidence="2" type="ORF">FOQG_14721</name>
</gene>
<organism evidence="2 3">
    <name type="scientific">Fusarium oxysporum f. sp. raphani 54005</name>
    <dbReference type="NCBI Taxonomy" id="1089458"/>
    <lineage>
        <taxon>Eukaryota</taxon>
        <taxon>Fungi</taxon>
        <taxon>Dikarya</taxon>
        <taxon>Ascomycota</taxon>
        <taxon>Pezizomycotina</taxon>
        <taxon>Sordariomycetes</taxon>
        <taxon>Hypocreomycetidae</taxon>
        <taxon>Hypocreales</taxon>
        <taxon>Nectriaceae</taxon>
        <taxon>Fusarium</taxon>
        <taxon>Fusarium oxysporum species complex</taxon>
    </lineage>
</organism>
<proteinExistence type="predicted"/>
<feature type="domain" description="Nucleoside phosphorylase" evidence="1">
    <location>
        <begin position="9"/>
        <end position="109"/>
    </location>
</feature>
<dbReference type="SUPFAM" id="SSF53167">
    <property type="entry name" value="Purine and uridine phosphorylases"/>
    <property type="match status" value="1"/>
</dbReference>
<name>X0CDS9_FUSOX</name>
<evidence type="ECO:0000313" key="2">
    <source>
        <dbReference type="EMBL" id="EXK80777.1"/>
    </source>
</evidence>